<keyword evidence="4 7" id="KW-0489">Methyltransferase</keyword>
<dbReference type="GO" id="GO:0004719">
    <property type="term" value="F:protein-L-isoaspartate (D-aspartate) O-methyltransferase activity"/>
    <property type="evidence" value="ECO:0007669"/>
    <property type="project" value="UniProtKB-EC"/>
</dbReference>
<dbReference type="InterPro" id="IPR029063">
    <property type="entry name" value="SAM-dependent_MTases_sf"/>
</dbReference>
<evidence type="ECO:0000256" key="3">
    <source>
        <dbReference type="ARBA" id="ARBA00022490"/>
    </source>
</evidence>
<dbReference type="CDD" id="cd02440">
    <property type="entry name" value="AdoMet_MTases"/>
    <property type="match status" value="1"/>
</dbReference>
<accession>A0ABW8PTD1</accession>
<dbReference type="EC" id="2.1.1.77" evidence="7"/>
<dbReference type="PANTHER" id="PTHR11579:SF0">
    <property type="entry name" value="PROTEIN-L-ISOASPARTATE(D-ASPARTATE) O-METHYLTRANSFERASE"/>
    <property type="match status" value="1"/>
</dbReference>
<dbReference type="GO" id="GO:0032259">
    <property type="term" value="P:methylation"/>
    <property type="evidence" value="ECO:0007669"/>
    <property type="project" value="UniProtKB-KW"/>
</dbReference>
<dbReference type="Pfam" id="PF01135">
    <property type="entry name" value="PCMT"/>
    <property type="match status" value="1"/>
</dbReference>
<comment type="caution">
    <text evidence="8">The sequence shown here is derived from an EMBL/GenBank/DDBJ whole genome shotgun (WGS) entry which is preliminary data.</text>
</comment>
<comment type="subcellular location">
    <subcellularLocation>
        <location evidence="1 7">Cytoplasm</location>
    </subcellularLocation>
</comment>
<evidence type="ECO:0000256" key="7">
    <source>
        <dbReference type="HAMAP-Rule" id="MF_00090"/>
    </source>
</evidence>
<evidence type="ECO:0000256" key="5">
    <source>
        <dbReference type="ARBA" id="ARBA00022679"/>
    </source>
</evidence>
<comment type="similarity">
    <text evidence="2 7">Belongs to the methyltransferase superfamily. L-isoaspartyl/D-aspartyl protein methyltransferase family.</text>
</comment>
<name>A0ABW8PTD1_9GAMM</name>
<dbReference type="NCBIfam" id="NF001453">
    <property type="entry name" value="PRK00312.1"/>
    <property type="match status" value="1"/>
</dbReference>
<dbReference type="PANTHER" id="PTHR11579">
    <property type="entry name" value="PROTEIN-L-ISOASPARTATE O-METHYLTRANSFERASE"/>
    <property type="match status" value="1"/>
</dbReference>
<dbReference type="HAMAP" id="MF_00090">
    <property type="entry name" value="PIMT"/>
    <property type="match status" value="1"/>
</dbReference>
<dbReference type="InterPro" id="IPR000682">
    <property type="entry name" value="PCMT"/>
</dbReference>
<comment type="function">
    <text evidence="7">Catalyzes the methyl esterification of L-isoaspartyl residues in peptides and proteins that result from spontaneous decomposition of normal L-aspartyl and L-asparaginyl residues. It plays a role in the repair and/or degradation of damaged proteins.</text>
</comment>
<evidence type="ECO:0000313" key="8">
    <source>
        <dbReference type="EMBL" id="MFK7159553.1"/>
    </source>
</evidence>
<keyword evidence="5 7" id="KW-0808">Transferase</keyword>
<proteinExistence type="inferred from homology"/>
<keyword evidence="3 7" id="KW-0963">Cytoplasm</keyword>
<evidence type="ECO:0000256" key="4">
    <source>
        <dbReference type="ARBA" id="ARBA00022603"/>
    </source>
</evidence>
<evidence type="ECO:0000256" key="6">
    <source>
        <dbReference type="ARBA" id="ARBA00022691"/>
    </source>
</evidence>
<protein>
    <recommendedName>
        <fullName evidence="7">Protein-L-isoaspartate O-methyltransferase</fullName>
        <ecNumber evidence="7">2.1.1.77</ecNumber>
    </recommendedName>
    <alternativeName>
        <fullName evidence="7">L-isoaspartyl protein carboxyl methyltransferase</fullName>
    </alternativeName>
    <alternativeName>
        <fullName evidence="7">Protein L-isoaspartyl methyltransferase</fullName>
    </alternativeName>
    <alternativeName>
        <fullName evidence="7">Protein-beta-aspartate methyltransferase</fullName>
        <shortName evidence="7">PIMT</shortName>
    </alternativeName>
</protein>
<feature type="active site" evidence="7">
    <location>
        <position position="75"/>
    </location>
</feature>
<reference evidence="8 9" key="1">
    <citation type="submission" date="2024-02" db="EMBL/GenBank/DDBJ databases">
        <title>Marinospirillum sp. MEB 164 isolated from Lonar lake sediment.</title>
        <authorList>
            <person name="Joshi A."/>
            <person name="Thite S."/>
        </authorList>
    </citation>
    <scope>NUCLEOTIDE SEQUENCE [LARGE SCALE GENOMIC DNA]</scope>
    <source>
        <strain evidence="8 9">MEB164</strain>
    </source>
</reference>
<keyword evidence="6 7" id="KW-0949">S-adenosyl-L-methionine</keyword>
<dbReference type="NCBIfam" id="TIGR00080">
    <property type="entry name" value="pimt"/>
    <property type="match status" value="1"/>
</dbReference>
<dbReference type="EMBL" id="JBANFI010000001">
    <property type="protein sequence ID" value="MFK7159553.1"/>
    <property type="molecule type" value="Genomic_DNA"/>
</dbReference>
<dbReference type="SUPFAM" id="SSF53335">
    <property type="entry name" value="S-adenosyl-L-methionine-dependent methyltransferases"/>
    <property type="match status" value="1"/>
</dbReference>
<gene>
    <name evidence="7" type="primary">pcm</name>
    <name evidence="8" type="ORF">V6U78_00690</name>
</gene>
<evidence type="ECO:0000313" key="9">
    <source>
        <dbReference type="Proteomes" id="UP001621714"/>
    </source>
</evidence>
<organism evidence="8 9">
    <name type="scientific">Marinospirillum alkalitolerans</name>
    <dbReference type="NCBI Taxonomy" id="3123374"/>
    <lineage>
        <taxon>Bacteria</taxon>
        <taxon>Pseudomonadati</taxon>
        <taxon>Pseudomonadota</taxon>
        <taxon>Gammaproteobacteria</taxon>
        <taxon>Oceanospirillales</taxon>
        <taxon>Oceanospirillaceae</taxon>
        <taxon>Marinospirillum</taxon>
    </lineage>
</organism>
<dbReference type="Proteomes" id="UP001621714">
    <property type="component" value="Unassembled WGS sequence"/>
</dbReference>
<sequence length="229" mass="25485">MAGFLQFNPQLRGIGFTSQRTRNRMVQRLREAGIRDYRVLEALSHLPRHLFLDEALAHRAYEDTALPIGLGQTLSQPYIVARMTELLLEVKPRKVLEIGTGSGFQCALLACLVEKVWSLERIEPLLLKARQRLADLELHNATVAFADGSIGLPQHAPYDAILVTAAAADLPFLLAEQLAEGGRLILPLGREQQKLCVLDKKQGRLIERQLEDVHFVPLLSGSRPVQATS</sequence>
<comment type="catalytic activity">
    <reaction evidence="7">
        <text>[protein]-L-isoaspartate + S-adenosyl-L-methionine = [protein]-L-isoaspartate alpha-methyl ester + S-adenosyl-L-homocysteine</text>
        <dbReference type="Rhea" id="RHEA:12705"/>
        <dbReference type="Rhea" id="RHEA-COMP:12143"/>
        <dbReference type="Rhea" id="RHEA-COMP:12144"/>
        <dbReference type="ChEBI" id="CHEBI:57856"/>
        <dbReference type="ChEBI" id="CHEBI:59789"/>
        <dbReference type="ChEBI" id="CHEBI:90596"/>
        <dbReference type="ChEBI" id="CHEBI:90598"/>
        <dbReference type="EC" id="2.1.1.77"/>
    </reaction>
</comment>
<evidence type="ECO:0000256" key="2">
    <source>
        <dbReference type="ARBA" id="ARBA00005369"/>
    </source>
</evidence>
<dbReference type="PROSITE" id="PS01279">
    <property type="entry name" value="PCMT"/>
    <property type="match status" value="1"/>
</dbReference>
<evidence type="ECO:0000256" key="1">
    <source>
        <dbReference type="ARBA" id="ARBA00004496"/>
    </source>
</evidence>
<dbReference type="RefSeq" id="WP_405336080.1">
    <property type="nucleotide sequence ID" value="NZ_JBANFI010000001.1"/>
</dbReference>
<dbReference type="Gene3D" id="3.40.50.150">
    <property type="entry name" value="Vaccinia Virus protein VP39"/>
    <property type="match status" value="1"/>
</dbReference>
<keyword evidence="9" id="KW-1185">Reference proteome</keyword>